<sequence length="161" mass="18065">MNSGKLDIIYSTVFLAANDELRRGVRLDHRAMSEEQNVSLLVDKNTKYTSTGHAIAPDEVLEGVKTSNIKIPLLERADFAGAKLPDSDLLAALHYYIVNQLEVLPARYKNRFRKVFDETAMLALGVLVEEWADELITEDNARLFLEPSEEPGEKTTEEGSK</sequence>
<gene>
    <name evidence="1" type="ORF">BABINDRAFT_6628</name>
</gene>
<dbReference type="PANTHER" id="PTHR28054:SF1">
    <property type="entry name" value="RNA POLYMERASE I-SPECIFIC TRANSCRIPTION INITIATION FACTOR RRN10"/>
    <property type="match status" value="1"/>
</dbReference>
<keyword evidence="2" id="KW-1185">Reference proteome</keyword>
<dbReference type="RefSeq" id="XP_018987338.1">
    <property type="nucleotide sequence ID" value="XM_019132473.1"/>
</dbReference>
<dbReference type="Proteomes" id="UP000094336">
    <property type="component" value="Unassembled WGS sequence"/>
</dbReference>
<dbReference type="EMBL" id="KV454427">
    <property type="protein sequence ID" value="ODQ82010.1"/>
    <property type="molecule type" value="Genomic_DNA"/>
</dbReference>
<proteinExistence type="predicted"/>
<accession>A0A1E3QWJ2</accession>
<dbReference type="AlphaFoldDB" id="A0A1E3QWJ2"/>
<dbReference type="PANTHER" id="PTHR28054">
    <property type="entry name" value="RNA POLYMERASE I-SPECIFIC TRANSCRIPTION INITIATION FACTOR RRN10"/>
    <property type="match status" value="1"/>
</dbReference>
<protein>
    <submittedName>
        <fullName evidence="1">Uncharacterized protein</fullName>
    </submittedName>
</protein>
<evidence type="ECO:0000313" key="1">
    <source>
        <dbReference type="EMBL" id="ODQ82010.1"/>
    </source>
</evidence>
<dbReference type="OrthoDB" id="2565191at2759"/>
<dbReference type="InterPro" id="IPR022793">
    <property type="entry name" value="Rrn10"/>
</dbReference>
<organism evidence="1 2">
    <name type="scientific">Babjeviella inositovora NRRL Y-12698</name>
    <dbReference type="NCBI Taxonomy" id="984486"/>
    <lineage>
        <taxon>Eukaryota</taxon>
        <taxon>Fungi</taxon>
        <taxon>Dikarya</taxon>
        <taxon>Ascomycota</taxon>
        <taxon>Saccharomycotina</taxon>
        <taxon>Pichiomycetes</taxon>
        <taxon>Serinales incertae sedis</taxon>
        <taxon>Babjeviella</taxon>
    </lineage>
</organism>
<dbReference type="GeneID" id="30150326"/>
<dbReference type="GO" id="GO:0006360">
    <property type="term" value="P:transcription by RNA polymerase I"/>
    <property type="evidence" value="ECO:0007669"/>
    <property type="project" value="InterPro"/>
</dbReference>
<evidence type="ECO:0000313" key="2">
    <source>
        <dbReference type="Proteomes" id="UP000094336"/>
    </source>
</evidence>
<name>A0A1E3QWJ2_9ASCO</name>
<dbReference type="Pfam" id="PF05234">
    <property type="entry name" value="UAF_Rrn10"/>
    <property type="match status" value="1"/>
</dbReference>
<reference evidence="2" key="1">
    <citation type="submission" date="2016-05" db="EMBL/GenBank/DDBJ databases">
        <title>Comparative genomics of biotechnologically important yeasts.</title>
        <authorList>
            <consortium name="DOE Joint Genome Institute"/>
            <person name="Riley R."/>
            <person name="Haridas S."/>
            <person name="Wolfe K.H."/>
            <person name="Lopes M.R."/>
            <person name="Hittinger C.T."/>
            <person name="Goker M."/>
            <person name="Salamov A."/>
            <person name="Wisecaver J."/>
            <person name="Long T.M."/>
            <person name="Aerts A.L."/>
            <person name="Barry K."/>
            <person name="Choi C."/>
            <person name="Clum A."/>
            <person name="Coughlan A.Y."/>
            <person name="Deshpande S."/>
            <person name="Douglass A.P."/>
            <person name="Hanson S.J."/>
            <person name="Klenk H.-P."/>
            <person name="Labutti K."/>
            <person name="Lapidus A."/>
            <person name="Lindquist E."/>
            <person name="Lipzen A."/>
            <person name="Meier-Kolthoff J.P."/>
            <person name="Ohm R.A."/>
            <person name="Otillar R.P."/>
            <person name="Pangilinan J."/>
            <person name="Peng Y."/>
            <person name="Rokas A."/>
            <person name="Rosa C.A."/>
            <person name="Scheuner C."/>
            <person name="Sibirny A.A."/>
            <person name="Slot J.C."/>
            <person name="Stielow J.B."/>
            <person name="Sun H."/>
            <person name="Kurtzman C.P."/>
            <person name="Blackwell M."/>
            <person name="Grigoriev I.V."/>
            <person name="Jeffries T.W."/>
        </authorList>
    </citation>
    <scope>NUCLEOTIDE SEQUENCE [LARGE SCALE GENOMIC DNA]</scope>
    <source>
        <strain evidence="2">NRRL Y-12698</strain>
    </source>
</reference>